<dbReference type="AlphaFoldDB" id="E5XRB1"/>
<protein>
    <recommendedName>
        <fullName evidence="1">Putative amidase domain-containing protein</fullName>
    </recommendedName>
</protein>
<dbReference type="OrthoDB" id="3826164at2"/>
<dbReference type="Pfam" id="PF12671">
    <property type="entry name" value="Amidase_6"/>
    <property type="match status" value="1"/>
</dbReference>
<keyword evidence="3" id="KW-1185">Reference proteome</keyword>
<feature type="domain" description="Putative amidase" evidence="1">
    <location>
        <begin position="255"/>
        <end position="408"/>
    </location>
</feature>
<evidence type="ECO:0000313" key="2">
    <source>
        <dbReference type="EMBL" id="EFV13114.1"/>
    </source>
</evidence>
<comment type="caution">
    <text evidence="2">The sequence shown here is derived from an EMBL/GenBank/DDBJ whole genome shotgun (WGS) entry which is preliminary data.</text>
</comment>
<organism evidence="2 3">
    <name type="scientific">Segniliparus rugosus (strain ATCC BAA-974 / DSM 45345 / CCUG 50838 / CIP 108380 / JCM 13579 / CDC 945)</name>
    <dbReference type="NCBI Taxonomy" id="679197"/>
    <lineage>
        <taxon>Bacteria</taxon>
        <taxon>Bacillati</taxon>
        <taxon>Actinomycetota</taxon>
        <taxon>Actinomycetes</taxon>
        <taxon>Mycobacteriales</taxon>
        <taxon>Segniliparaceae</taxon>
        <taxon>Segniliparus</taxon>
    </lineage>
</organism>
<sequence length="431" mass="47139">MVSFGELRDAKPEKWMTAANDLRAAADKLERTADEIHDNGTKKVEENWADRLGEMAKNRLIEGTTELSAIALIDRGSATALDTLSHAVTTAQNELRSYVEFAKGKGLEVSDSGQVSIPANAPYGEHEQLVHYQEQAQRLINEAVEAATQADGLAKDALKDLDVDTAPPPGSDQSKANEFINGIRAHQADAVTKSVNQIRDLLPDGLPPEDVAKWWGSLSQAGQDMFKKACPVDLFDLPGVPQQVKDQLDDKSRGYSNIGALRYARDHAYDDSINHVPDSKCTDFVSNVLHYGGGLPFKDNGLGMFDDTDNWTLAPAAELHVPKIQEHAMTHTWAGAENNKQFWLHNGGQQLPVSQAMPGDVLYWNGRGGNEPEGTAFHAAFATAVLPDGEVLYTQHDADGYNRSLQDREHSYETQDVGGAEVVAVRPKCTW</sequence>
<dbReference type="EMBL" id="ACZI02000002">
    <property type="protein sequence ID" value="EFV13114.1"/>
    <property type="molecule type" value="Genomic_DNA"/>
</dbReference>
<dbReference type="InterPro" id="IPR024301">
    <property type="entry name" value="Amidase_6"/>
</dbReference>
<dbReference type="HOGENOM" id="CLU_663293_0_0_11"/>
<dbReference type="STRING" id="679197.HMPREF9336_02033"/>
<dbReference type="eggNOG" id="ENOG5031ZU4">
    <property type="taxonomic scope" value="Bacteria"/>
</dbReference>
<evidence type="ECO:0000259" key="1">
    <source>
        <dbReference type="Pfam" id="PF12671"/>
    </source>
</evidence>
<evidence type="ECO:0000313" key="3">
    <source>
        <dbReference type="Proteomes" id="UP000004816"/>
    </source>
</evidence>
<gene>
    <name evidence="2" type="ORF">HMPREF9336_02033</name>
</gene>
<proteinExistence type="predicted"/>
<name>E5XRB1_SEGRC</name>
<accession>E5XRB1</accession>
<dbReference type="Proteomes" id="UP000004816">
    <property type="component" value="Unassembled WGS sequence"/>
</dbReference>
<reference evidence="2 3" key="1">
    <citation type="journal article" date="2011" name="Stand. Genomic Sci.">
        <title>High quality draft genome sequence of Segniliparus rugosus CDC 945(T)= (ATCC BAA-974(T)).</title>
        <authorList>
            <person name="Earl A.M."/>
            <person name="Desjardins C.A."/>
            <person name="Fitzgerald M.G."/>
            <person name="Arachchi H.M."/>
            <person name="Zeng Q."/>
            <person name="Mehta T."/>
            <person name="Griggs A."/>
            <person name="Birren B.W."/>
            <person name="Toney N.C."/>
            <person name="Carr J."/>
            <person name="Posey J."/>
            <person name="Butler W.R."/>
        </authorList>
    </citation>
    <scope>NUCLEOTIDE SEQUENCE [LARGE SCALE GENOMIC DNA]</scope>
    <source>
        <strain evidence="3">ATCC BAA-974 / DSM 45345 / CCUG 50838 / CIP 108380 / JCM 13579 / CDC 945</strain>
    </source>
</reference>